<keyword evidence="5" id="KW-0235">DNA replication</keyword>
<dbReference type="PRINTS" id="PR00868">
    <property type="entry name" value="DNAPOLI"/>
</dbReference>
<accession>A0A7C5HFT5</accession>
<dbReference type="EC" id="2.7.7.7" evidence="2"/>
<gene>
    <name evidence="10" type="ORF">ENL19_01965</name>
</gene>
<evidence type="ECO:0000256" key="7">
    <source>
        <dbReference type="ARBA" id="ARBA00023125"/>
    </source>
</evidence>
<dbReference type="InterPro" id="IPR001098">
    <property type="entry name" value="DNA-dir_DNA_pol_A_palm_dom"/>
</dbReference>
<dbReference type="GO" id="GO:0003887">
    <property type="term" value="F:DNA-directed DNA polymerase activity"/>
    <property type="evidence" value="ECO:0007669"/>
    <property type="project" value="UniProtKB-KW"/>
</dbReference>
<dbReference type="PANTHER" id="PTHR10133:SF27">
    <property type="entry name" value="DNA POLYMERASE NU"/>
    <property type="match status" value="1"/>
</dbReference>
<dbReference type="GO" id="GO:0006302">
    <property type="term" value="P:double-strand break repair"/>
    <property type="evidence" value="ECO:0007669"/>
    <property type="project" value="TreeGrafter"/>
</dbReference>
<reference evidence="10" key="1">
    <citation type="journal article" date="2020" name="mSystems">
        <title>Genome- and Community-Level Interaction Insights into Carbon Utilization and Element Cycling Functions of Hydrothermarchaeota in Hydrothermal Sediment.</title>
        <authorList>
            <person name="Zhou Z."/>
            <person name="Liu Y."/>
            <person name="Xu W."/>
            <person name="Pan J."/>
            <person name="Luo Z.H."/>
            <person name="Li M."/>
        </authorList>
    </citation>
    <scope>NUCLEOTIDE SEQUENCE [LARGE SCALE GENOMIC DNA]</scope>
    <source>
        <strain evidence="10">HyVt-74</strain>
    </source>
</reference>
<evidence type="ECO:0000256" key="8">
    <source>
        <dbReference type="ARBA" id="ARBA00049244"/>
    </source>
</evidence>
<dbReference type="Gene3D" id="3.30.70.370">
    <property type="match status" value="1"/>
</dbReference>
<organism evidence="10">
    <name type="scientific">candidate division WOR-3 bacterium</name>
    <dbReference type="NCBI Taxonomy" id="2052148"/>
    <lineage>
        <taxon>Bacteria</taxon>
        <taxon>Bacteria division WOR-3</taxon>
    </lineage>
</organism>
<evidence type="ECO:0000256" key="1">
    <source>
        <dbReference type="ARBA" id="ARBA00007705"/>
    </source>
</evidence>
<evidence type="ECO:0000256" key="2">
    <source>
        <dbReference type="ARBA" id="ARBA00012417"/>
    </source>
</evidence>
<sequence length="310" mass="35391">AVLSQEYEIAKLLLSYREQDKLKSSYADALPKLIDEETGRIHCTFNQTIAATGRITVSEPNLQTLPIRGEIGRKIRKALIAESGFRILSCDYSQIELRILAHITGDKYLIDGFRKGKDIHTHTASVVFQVAEKDVTPVMRRQAKVVNFGLVYGMSAFGLAKELGISQTEASVFIENYFRDFGGVKQWIDTIINFAKENGFVRTLFGRKRRIPELSSKRTEDYGRRIAINTPIQGTAADLIKLAMIDVWRYLKRKKTRMILQIHDELLFEISEDEIEEVIPEIKKRMENIIKLDVPLIVDAHIGNNWAEAH</sequence>
<proteinExistence type="inferred from homology"/>
<dbReference type="GO" id="GO:0006261">
    <property type="term" value="P:DNA-templated DNA replication"/>
    <property type="evidence" value="ECO:0007669"/>
    <property type="project" value="InterPro"/>
</dbReference>
<evidence type="ECO:0000256" key="5">
    <source>
        <dbReference type="ARBA" id="ARBA00022705"/>
    </source>
</evidence>
<dbReference type="CDD" id="cd08637">
    <property type="entry name" value="DNA_pol_A_pol_I_C"/>
    <property type="match status" value="1"/>
</dbReference>
<feature type="non-terminal residue" evidence="10">
    <location>
        <position position="1"/>
    </location>
</feature>
<comment type="similarity">
    <text evidence="1">Belongs to the DNA polymerase type-A family.</text>
</comment>
<comment type="caution">
    <text evidence="10">The sequence shown here is derived from an EMBL/GenBank/DDBJ whole genome shotgun (WGS) entry which is preliminary data.</text>
</comment>
<evidence type="ECO:0000256" key="3">
    <source>
        <dbReference type="ARBA" id="ARBA00022679"/>
    </source>
</evidence>
<dbReference type="Pfam" id="PF00476">
    <property type="entry name" value="DNA_pol_A"/>
    <property type="match status" value="1"/>
</dbReference>
<dbReference type="Gene3D" id="1.10.150.20">
    <property type="entry name" value="5' to 3' exonuclease, C-terminal subdomain"/>
    <property type="match status" value="1"/>
</dbReference>
<protein>
    <recommendedName>
        <fullName evidence="2">DNA-directed DNA polymerase</fullName>
        <ecNumber evidence="2">2.7.7.7</ecNumber>
    </recommendedName>
</protein>
<evidence type="ECO:0000313" key="10">
    <source>
        <dbReference type="EMBL" id="HHE04811.1"/>
    </source>
</evidence>
<comment type="catalytic activity">
    <reaction evidence="8">
        <text>DNA(n) + a 2'-deoxyribonucleoside 5'-triphosphate = DNA(n+1) + diphosphate</text>
        <dbReference type="Rhea" id="RHEA:22508"/>
        <dbReference type="Rhea" id="RHEA-COMP:17339"/>
        <dbReference type="Rhea" id="RHEA-COMP:17340"/>
        <dbReference type="ChEBI" id="CHEBI:33019"/>
        <dbReference type="ChEBI" id="CHEBI:61560"/>
        <dbReference type="ChEBI" id="CHEBI:173112"/>
        <dbReference type="EC" id="2.7.7.7"/>
    </reaction>
</comment>
<dbReference type="InterPro" id="IPR043502">
    <property type="entry name" value="DNA/RNA_pol_sf"/>
</dbReference>
<dbReference type="Gene3D" id="1.20.1060.10">
    <property type="entry name" value="Taq DNA Polymerase, Chain T, domain 4"/>
    <property type="match status" value="1"/>
</dbReference>
<evidence type="ECO:0000256" key="6">
    <source>
        <dbReference type="ARBA" id="ARBA00022932"/>
    </source>
</evidence>
<keyword evidence="7" id="KW-0238">DNA-binding</keyword>
<feature type="domain" description="DNA-directed DNA polymerase family A palm" evidence="9">
    <location>
        <begin position="72"/>
        <end position="274"/>
    </location>
</feature>
<dbReference type="EMBL" id="DRTB01000146">
    <property type="protein sequence ID" value="HHE04811.1"/>
    <property type="molecule type" value="Genomic_DNA"/>
</dbReference>
<keyword evidence="3" id="KW-0808">Transferase</keyword>
<evidence type="ECO:0000259" key="9">
    <source>
        <dbReference type="SMART" id="SM00482"/>
    </source>
</evidence>
<keyword evidence="4" id="KW-0548">Nucleotidyltransferase</keyword>
<keyword evidence="6" id="KW-0239">DNA-directed DNA polymerase</keyword>
<dbReference type="SMART" id="SM00482">
    <property type="entry name" value="POLAc"/>
    <property type="match status" value="1"/>
</dbReference>
<dbReference type="InterPro" id="IPR019760">
    <property type="entry name" value="DNA-dir_DNA_pol_A_CS"/>
</dbReference>
<dbReference type="InterPro" id="IPR002298">
    <property type="entry name" value="DNA_polymerase_A"/>
</dbReference>
<dbReference type="GO" id="GO:0003677">
    <property type="term" value="F:DNA binding"/>
    <property type="evidence" value="ECO:0007669"/>
    <property type="project" value="UniProtKB-KW"/>
</dbReference>
<dbReference type="PANTHER" id="PTHR10133">
    <property type="entry name" value="DNA POLYMERASE I"/>
    <property type="match status" value="1"/>
</dbReference>
<dbReference type="Proteomes" id="UP000886110">
    <property type="component" value="Unassembled WGS sequence"/>
</dbReference>
<name>A0A7C5HFT5_UNCW3</name>
<dbReference type="FunFam" id="1.10.150.20:FF:000002">
    <property type="entry name" value="DNA polymerase I"/>
    <property type="match status" value="1"/>
</dbReference>
<dbReference type="PROSITE" id="PS00447">
    <property type="entry name" value="DNA_POLYMERASE_A"/>
    <property type="match status" value="1"/>
</dbReference>
<evidence type="ECO:0000256" key="4">
    <source>
        <dbReference type="ARBA" id="ARBA00022695"/>
    </source>
</evidence>
<dbReference type="AlphaFoldDB" id="A0A7C5HFT5"/>
<dbReference type="SUPFAM" id="SSF56672">
    <property type="entry name" value="DNA/RNA polymerases"/>
    <property type="match status" value="1"/>
</dbReference>